<dbReference type="InterPro" id="IPR002756">
    <property type="entry name" value="MfnF"/>
</dbReference>
<dbReference type="Gene3D" id="3.30.420.190">
    <property type="entry name" value="conserved archaeal protein q6m145"/>
    <property type="match status" value="1"/>
</dbReference>
<dbReference type="RefSeq" id="WP_004076299.1">
    <property type="nucleotide sequence ID" value="NZ_CM001436.1"/>
</dbReference>
<evidence type="ECO:0000313" key="3">
    <source>
        <dbReference type="Proteomes" id="UP000005741"/>
    </source>
</evidence>
<dbReference type="AlphaFoldDB" id="H1Z299"/>
<dbReference type="STRING" id="937775.Metlim_0491"/>
<dbReference type="Gene3D" id="3.30.420.40">
    <property type="match status" value="1"/>
</dbReference>
<organism evidence="2 3">
    <name type="scientific">Methanoplanus limicola DSM 2279</name>
    <dbReference type="NCBI Taxonomy" id="937775"/>
    <lineage>
        <taxon>Archaea</taxon>
        <taxon>Methanobacteriati</taxon>
        <taxon>Methanobacteriota</taxon>
        <taxon>Stenosarchaea group</taxon>
        <taxon>Methanomicrobia</taxon>
        <taxon>Methanomicrobiales</taxon>
        <taxon>Methanomicrobiaceae</taxon>
        <taxon>Methanoplanus</taxon>
    </lineage>
</organism>
<dbReference type="InterPro" id="IPR002821">
    <property type="entry name" value="Hydantoinase_A"/>
</dbReference>
<keyword evidence="3" id="KW-1185">Reference proteome</keyword>
<dbReference type="GO" id="GO:0016787">
    <property type="term" value="F:hydrolase activity"/>
    <property type="evidence" value="ECO:0007669"/>
    <property type="project" value="InterPro"/>
</dbReference>
<dbReference type="InParanoid" id="H1Z299"/>
<dbReference type="Proteomes" id="UP000005741">
    <property type="component" value="Chromosome"/>
</dbReference>
<dbReference type="FunCoup" id="H1Z299">
    <property type="interactions" value="86"/>
</dbReference>
<dbReference type="EMBL" id="CM001436">
    <property type="protein sequence ID" value="EHQ34628.1"/>
    <property type="molecule type" value="Genomic_DNA"/>
</dbReference>
<evidence type="ECO:0000313" key="2">
    <source>
        <dbReference type="EMBL" id="EHQ34628.1"/>
    </source>
</evidence>
<dbReference type="NCBIfam" id="TIGR03123">
    <property type="entry name" value="one_C_unchar_1"/>
    <property type="match status" value="1"/>
</dbReference>
<dbReference type="HOGENOM" id="CLU_060932_0_0_2"/>
<sequence>MNPDSVIGIDVGGANLKIVDGRDVVIHYCPMWQDSPLTELLKVYSGKTAAVVMSGELADGFSDKNEGIEYIVKSVRDAVPDSYFYGMDGQFHTGPDCSLAAANWLASADYLREKYPSSLLVDMGSTTVDIIPLNSFETLRGMTDLDRLRAGYLVYSGTLRTTVPAVIRSASVNGINTPVSSEYFAQSADAHLVLGNISEAGYTSPAADGAGRDYNSSLRRLARVVCSDLCEIGEEGALDIAREFYSMQMEIIGSSIRDVMDKTGCDSIIAAGIGSHIIVKEFGGLDFRKESESFSDALPAFAVREVALRRGEF</sequence>
<dbReference type="OrthoDB" id="148086at2157"/>
<dbReference type="Pfam" id="PF01968">
    <property type="entry name" value="Hydantoinase_A"/>
    <property type="match status" value="1"/>
</dbReference>
<proteinExistence type="predicted"/>
<name>H1Z299_9EURY</name>
<accession>H1Z299</accession>
<feature type="domain" description="Hydantoinase A/oxoprolinase" evidence="1">
    <location>
        <begin position="48"/>
        <end position="277"/>
    </location>
</feature>
<evidence type="ECO:0000259" key="1">
    <source>
        <dbReference type="Pfam" id="PF01968"/>
    </source>
</evidence>
<gene>
    <name evidence="2" type="ORF">Metlim_0491</name>
</gene>
<reference evidence="2 3" key="1">
    <citation type="submission" date="2011-10" db="EMBL/GenBank/DDBJ databases">
        <title>The Improved High-Quality Draft genome of Methanoplanus limicola DSM 2279.</title>
        <authorList>
            <consortium name="US DOE Joint Genome Institute (JGI-PGF)"/>
            <person name="Lucas S."/>
            <person name="Copeland A."/>
            <person name="Lapidus A."/>
            <person name="Glavina del Rio T."/>
            <person name="Dalin E."/>
            <person name="Tice H."/>
            <person name="Bruce D."/>
            <person name="Goodwin L."/>
            <person name="Pitluck S."/>
            <person name="Peters L."/>
            <person name="Mikhailova N."/>
            <person name="Lu M."/>
            <person name="Kyrpides N."/>
            <person name="Mavromatis K."/>
            <person name="Ivanova N."/>
            <person name="Markowitz V."/>
            <person name="Cheng J.-F."/>
            <person name="Hugenholtz P."/>
            <person name="Woyke T."/>
            <person name="Wu D."/>
            <person name="Wirth R."/>
            <person name="Brambilla E.-M."/>
            <person name="Klenk H.-P."/>
            <person name="Eisen J.A."/>
        </authorList>
    </citation>
    <scope>NUCLEOTIDE SEQUENCE [LARGE SCALE GENOMIC DNA]</scope>
    <source>
        <strain evidence="2 3">DSM 2279</strain>
    </source>
</reference>
<protein>
    <submittedName>
        <fullName evidence="2">H4MPT-linked C1 transfer pathway protein</fullName>
    </submittedName>
</protein>